<feature type="region of interest" description="Disordered" evidence="2">
    <location>
        <begin position="1"/>
        <end position="27"/>
    </location>
</feature>
<feature type="domain" description="CCHC-type" evidence="3">
    <location>
        <begin position="31"/>
        <end position="44"/>
    </location>
</feature>
<dbReference type="Proteomes" id="UP001341840">
    <property type="component" value="Unassembled WGS sequence"/>
</dbReference>
<keyword evidence="1" id="KW-0862">Zinc</keyword>
<dbReference type="SMART" id="SM00343">
    <property type="entry name" value="ZnF_C2HC"/>
    <property type="match status" value="1"/>
</dbReference>
<name>A0ABU6TQL4_9FABA</name>
<dbReference type="Pfam" id="PF00098">
    <property type="entry name" value="zf-CCHC"/>
    <property type="match status" value="1"/>
</dbReference>
<evidence type="ECO:0000256" key="1">
    <source>
        <dbReference type="PROSITE-ProRule" id="PRU00047"/>
    </source>
</evidence>
<protein>
    <recommendedName>
        <fullName evidence="3">CCHC-type domain-containing protein</fullName>
    </recommendedName>
</protein>
<accession>A0ABU6TQL4</accession>
<evidence type="ECO:0000313" key="5">
    <source>
        <dbReference type="Proteomes" id="UP001341840"/>
    </source>
</evidence>
<dbReference type="InterPro" id="IPR036875">
    <property type="entry name" value="Znf_CCHC_sf"/>
</dbReference>
<proteinExistence type="predicted"/>
<dbReference type="Gene3D" id="4.10.60.10">
    <property type="entry name" value="Zinc finger, CCHC-type"/>
    <property type="match status" value="1"/>
</dbReference>
<organism evidence="4 5">
    <name type="scientific">Stylosanthes scabra</name>
    <dbReference type="NCBI Taxonomy" id="79078"/>
    <lineage>
        <taxon>Eukaryota</taxon>
        <taxon>Viridiplantae</taxon>
        <taxon>Streptophyta</taxon>
        <taxon>Embryophyta</taxon>
        <taxon>Tracheophyta</taxon>
        <taxon>Spermatophyta</taxon>
        <taxon>Magnoliopsida</taxon>
        <taxon>eudicotyledons</taxon>
        <taxon>Gunneridae</taxon>
        <taxon>Pentapetalae</taxon>
        <taxon>rosids</taxon>
        <taxon>fabids</taxon>
        <taxon>Fabales</taxon>
        <taxon>Fabaceae</taxon>
        <taxon>Papilionoideae</taxon>
        <taxon>50 kb inversion clade</taxon>
        <taxon>dalbergioids sensu lato</taxon>
        <taxon>Dalbergieae</taxon>
        <taxon>Pterocarpus clade</taxon>
        <taxon>Stylosanthes</taxon>
    </lineage>
</organism>
<dbReference type="EMBL" id="JASCZI010091607">
    <property type="protein sequence ID" value="MED6150809.1"/>
    <property type="molecule type" value="Genomic_DNA"/>
</dbReference>
<evidence type="ECO:0000259" key="3">
    <source>
        <dbReference type="PROSITE" id="PS50158"/>
    </source>
</evidence>
<keyword evidence="5" id="KW-1185">Reference proteome</keyword>
<dbReference type="SUPFAM" id="SSF57756">
    <property type="entry name" value="Retrovirus zinc finger-like domains"/>
    <property type="match status" value="1"/>
</dbReference>
<reference evidence="4 5" key="1">
    <citation type="journal article" date="2023" name="Plants (Basel)">
        <title>Bridging the Gap: Combining Genomics and Transcriptomics Approaches to Understand Stylosanthes scabra, an Orphan Legume from the Brazilian Caatinga.</title>
        <authorList>
            <person name="Ferreira-Neto J.R.C."/>
            <person name="da Silva M.D."/>
            <person name="Binneck E."/>
            <person name="de Melo N.F."/>
            <person name="da Silva R.H."/>
            <person name="de Melo A.L.T.M."/>
            <person name="Pandolfi V."/>
            <person name="Bustamante F.O."/>
            <person name="Brasileiro-Vidal A.C."/>
            <person name="Benko-Iseppon A.M."/>
        </authorList>
    </citation>
    <scope>NUCLEOTIDE SEQUENCE [LARGE SCALE GENOMIC DNA]</scope>
    <source>
        <tissue evidence="4">Leaves</tissue>
    </source>
</reference>
<comment type="caution">
    <text evidence="4">The sequence shown here is derived from an EMBL/GenBank/DDBJ whole genome shotgun (WGS) entry which is preliminary data.</text>
</comment>
<keyword evidence="1" id="KW-0863">Zinc-finger</keyword>
<dbReference type="PROSITE" id="PS50158">
    <property type="entry name" value="ZF_CCHC"/>
    <property type="match status" value="1"/>
</dbReference>
<dbReference type="InterPro" id="IPR001878">
    <property type="entry name" value="Znf_CCHC"/>
</dbReference>
<feature type="compositionally biased region" description="Polar residues" evidence="2">
    <location>
        <begin position="1"/>
        <end position="12"/>
    </location>
</feature>
<gene>
    <name evidence="4" type="ORF">PIB30_076040</name>
</gene>
<evidence type="ECO:0000313" key="4">
    <source>
        <dbReference type="EMBL" id="MED6150809.1"/>
    </source>
</evidence>
<evidence type="ECO:0000256" key="2">
    <source>
        <dbReference type="SAM" id="MobiDB-lite"/>
    </source>
</evidence>
<sequence length="109" mass="11711">MKSEETATSNYASVARGDIHGKKSRGKNLTCWKCGKPGHVKKNCLDKAKSSKGSDSKVNIVSLDRIHSYARALVGIDASYCCATSDHGGDYVDQGSTQMIASNLSNGWR</sequence>
<keyword evidence="1" id="KW-0479">Metal-binding</keyword>